<feature type="domain" description="Glycosyl hydrolases family 2 sugar binding" evidence="6">
    <location>
        <begin position="106"/>
        <end position="210"/>
    </location>
</feature>
<dbReference type="InterPro" id="IPR013783">
    <property type="entry name" value="Ig-like_fold"/>
</dbReference>
<dbReference type="InterPro" id="IPR051913">
    <property type="entry name" value="GH2_Domain-Containing"/>
</dbReference>
<feature type="domain" description="Glycoside hydrolase family 2 immunoglobulin-like beta-sandwich" evidence="4">
    <location>
        <begin position="214"/>
        <end position="303"/>
    </location>
</feature>
<dbReference type="RefSeq" id="WP_278004725.1">
    <property type="nucleotide sequence ID" value="NZ_JARSBN010000002.1"/>
</dbReference>
<dbReference type="InterPro" id="IPR036156">
    <property type="entry name" value="Beta-gal/glucu_dom_sf"/>
</dbReference>
<evidence type="ECO:0000256" key="2">
    <source>
        <dbReference type="ARBA" id="ARBA00022801"/>
    </source>
</evidence>
<proteinExistence type="inferred from homology"/>
<dbReference type="PANTHER" id="PTHR42732">
    <property type="entry name" value="BETA-GALACTOSIDASE"/>
    <property type="match status" value="1"/>
</dbReference>
<protein>
    <submittedName>
        <fullName evidence="7">Glycoside hydrolase family 2 TIM barrel-domain containing protein</fullName>
    </submittedName>
</protein>
<dbReference type="Proteomes" id="UP001529085">
    <property type="component" value="Unassembled WGS sequence"/>
</dbReference>
<comment type="similarity">
    <text evidence="1">Belongs to the glycosyl hydrolase 2 family.</text>
</comment>
<dbReference type="InterPro" id="IPR006104">
    <property type="entry name" value="Glyco_hydro_2_N"/>
</dbReference>
<dbReference type="Pfam" id="PF02837">
    <property type="entry name" value="Glyco_hydro_2_N"/>
    <property type="match status" value="1"/>
</dbReference>
<evidence type="ECO:0000256" key="1">
    <source>
        <dbReference type="ARBA" id="ARBA00007401"/>
    </source>
</evidence>
<evidence type="ECO:0000259" key="4">
    <source>
        <dbReference type="Pfam" id="PF00703"/>
    </source>
</evidence>
<evidence type="ECO:0000313" key="8">
    <source>
        <dbReference type="Proteomes" id="UP001529085"/>
    </source>
</evidence>
<dbReference type="Gene3D" id="2.60.120.260">
    <property type="entry name" value="Galactose-binding domain-like"/>
    <property type="match status" value="1"/>
</dbReference>
<evidence type="ECO:0000259" key="6">
    <source>
        <dbReference type="Pfam" id="PF02837"/>
    </source>
</evidence>
<dbReference type="Pfam" id="PF02836">
    <property type="entry name" value="Glyco_hydro_2_C"/>
    <property type="match status" value="1"/>
</dbReference>
<comment type="caution">
    <text evidence="7">The sequence shown here is derived from an EMBL/GenBank/DDBJ whole genome shotgun (WGS) entry which is preliminary data.</text>
</comment>
<dbReference type="GO" id="GO:0016787">
    <property type="term" value="F:hydrolase activity"/>
    <property type="evidence" value="ECO:0007669"/>
    <property type="project" value="UniProtKB-KW"/>
</dbReference>
<dbReference type="PROSITE" id="PS00608">
    <property type="entry name" value="GLYCOSYL_HYDROL_F2_2"/>
    <property type="match status" value="1"/>
</dbReference>
<dbReference type="InterPro" id="IPR023232">
    <property type="entry name" value="Glyco_hydro_2_AS"/>
</dbReference>
<dbReference type="Pfam" id="PF00703">
    <property type="entry name" value="Glyco_hydro_2"/>
    <property type="match status" value="1"/>
</dbReference>
<evidence type="ECO:0000256" key="3">
    <source>
        <dbReference type="ARBA" id="ARBA00023295"/>
    </source>
</evidence>
<dbReference type="InterPro" id="IPR017853">
    <property type="entry name" value="GH"/>
</dbReference>
<feature type="domain" description="Glycoside hydrolase family 2 catalytic" evidence="5">
    <location>
        <begin position="308"/>
        <end position="601"/>
    </location>
</feature>
<keyword evidence="2 7" id="KW-0378">Hydrolase</keyword>
<keyword evidence="8" id="KW-1185">Reference proteome</keyword>
<dbReference type="InterPro" id="IPR008979">
    <property type="entry name" value="Galactose-bd-like_sf"/>
</dbReference>
<organism evidence="7 8">
    <name type="scientific">Winogradskyella marincola</name>
    <dbReference type="NCBI Taxonomy" id="3037795"/>
    <lineage>
        <taxon>Bacteria</taxon>
        <taxon>Pseudomonadati</taxon>
        <taxon>Bacteroidota</taxon>
        <taxon>Flavobacteriia</taxon>
        <taxon>Flavobacteriales</taxon>
        <taxon>Flavobacteriaceae</taxon>
        <taxon>Winogradskyella</taxon>
    </lineage>
</organism>
<dbReference type="SUPFAM" id="SSF51445">
    <property type="entry name" value="(Trans)glycosidases"/>
    <property type="match status" value="1"/>
</dbReference>
<evidence type="ECO:0000259" key="5">
    <source>
        <dbReference type="Pfam" id="PF02836"/>
    </source>
</evidence>
<dbReference type="EMBL" id="JARSBN010000002">
    <property type="protein sequence ID" value="MDG4715266.1"/>
    <property type="molecule type" value="Genomic_DNA"/>
</dbReference>
<gene>
    <name evidence="7" type="ORF">P7122_05245</name>
</gene>
<evidence type="ECO:0000313" key="7">
    <source>
        <dbReference type="EMBL" id="MDG4715266.1"/>
    </source>
</evidence>
<dbReference type="PRINTS" id="PR00132">
    <property type="entry name" value="GLHYDRLASE2"/>
</dbReference>
<dbReference type="PANTHER" id="PTHR42732:SF1">
    <property type="entry name" value="BETA-MANNOSIDASE"/>
    <property type="match status" value="1"/>
</dbReference>
<dbReference type="InterPro" id="IPR006102">
    <property type="entry name" value="Ig-like_GH2"/>
</dbReference>
<keyword evidence="3" id="KW-0326">Glycosidase</keyword>
<dbReference type="SUPFAM" id="SSF49785">
    <property type="entry name" value="Galactose-binding domain-like"/>
    <property type="match status" value="1"/>
</dbReference>
<dbReference type="InterPro" id="IPR006101">
    <property type="entry name" value="Glyco_hydro_2"/>
</dbReference>
<accession>A0ABT6FZP4</accession>
<sequence length="607" mass="70300">MNYRKIIFALIAITTISFNTYSQKIIQNVFDREAISLNGSWNYIIDPYQMGYLDYRQKPFDESKSGKGGFYDNLHNVSKETKVEYDFSNEPTLDVPGDWNSQDQRLLFYEGTLWYKKDFVIKPTTDQNYILYFAAVNYECHVYLNGKKLGTHKGGFTPFQFDVTSKLNDGENFVVVMVDNTRKKDEVPTINTDWWNYGGITRDVLLVSTPKEYINDYKVQLAKDNKKLIEGFVKVEGINSTQDVVVEIPELKIKSTFQTDNQGLVKFNIPVKKLTYWSPDSPKLYDVKITSKLDEVHDKIGFRTIKTVDKNILLNGKSIFLKGISVHDENPLLGGRLRSDADMRMLLTWAKELGCNYVRLAHYTHNERMLQLADEMGLLVWAEVPVYWTISWTNPETYANAENQLAVGIERDKNRASVIIWSIGNETPVNEDRNAFMGKLVDKVRALDDTRLVAAALEIEREGYKITVEDHLGDKLDLASFNEYGGWYWSNAKELPKYSYDIKFNKPVIISEFGAGALAGFHGDDDTMWSEEHQELIYINQLEMLDKMDGLRGMTPWILVDFKSPRRQNPVFQNFWNRKGLISNTGEKKKAFFTLQEYYKKKTKEYK</sequence>
<dbReference type="Gene3D" id="2.60.40.10">
    <property type="entry name" value="Immunoglobulins"/>
    <property type="match status" value="1"/>
</dbReference>
<dbReference type="InterPro" id="IPR006103">
    <property type="entry name" value="Glyco_hydro_2_cat"/>
</dbReference>
<reference evidence="7 8" key="1">
    <citation type="submission" date="2023-03" db="EMBL/GenBank/DDBJ databases">
        <title>Strain YYF002 represents a novel species in the genus Winogradskyella isolated from seawater.</title>
        <authorList>
            <person name="Fu Z.-Y."/>
        </authorList>
    </citation>
    <scope>NUCLEOTIDE SEQUENCE [LARGE SCALE GENOMIC DNA]</scope>
    <source>
        <strain evidence="7 8">YYF002</strain>
    </source>
</reference>
<dbReference type="SUPFAM" id="SSF49303">
    <property type="entry name" value="beta-Galactosidase/glucuronidase domain"/>
    <property type="match status" value="1"/>
</dbReference>
<dbReference type="Gene3D" id="3.20.20.80">
    <property type="entry name" value="Glycosidases"/>
    <property type="match status" value="1"/>
</dbReference>
<name>A0ABT6FZP4_9FLAO</name>